<comment type="similarity">
    <text evidence="10">Belongs to the insect chemoreceptor superfamily. Heteromeric odorant receptor channel (TC 1.A.69) family.</text>
</comment>
<dbReference type="PANTHER" id="PTHR21137:SF35">
    <property type="entry name" value="ODORANT RECEPTOR 19A-RELATED"/>
    <property type="match status" value="1"/>
</dbReference>
<dbReference type="PANTHER" id="PTHR21137">
    <property type="entry name" value="ODORANT RECEPTOR"/>
    <property type="match status" value="1"/>
</dbReference>
<dbReference type="KEGG" id="pbar:105426026"/>
<keyword evidence="6 10" id="KW-1133">Transmembrane helix</keyword>
<keyword evidence="4 10" id="KW-0812">Transmembrane</keyword>
<organism evidence="11 12">
    <name type="scientific">Pogonomyrmex barbatus</name>
    <name type="common">red harvester ant</name>
    <dbReference type="NCBI Taxonomy" id="144034"/>
    <lineage>
        <taxon>Eukaryota</taxon>
        <taxon>Metazoa</taxon>
        <taxon>Ecdysozoa</taxon>
        <taxon>Arthropoda</taxon>
        <taxon>Hexapoda</taxon>
        <taxon>Insecta</taxon>
        <taxon>Pterygota</taxon>
        <taxon>Neoptera</taxon>
        <taxon>Endopterygota</taxon>
        <taxon>Hymenoptera</taxon>
        <taxon>Apocrita</taxon>
        <taxon>Aculeata</taxon>
        <taxon>Formicoidea</taxon>
        <taxon>Formicidae</taxon>
        <taxon>Myrmicinae</taxon>
        <taxon>Pogonomyrmex</taxon>
    </lineage>
</organism>
<dbReference type="GO" id="GO:0007165">
    <property type="term" value="P:signal transduction"/>
    <property type="evidence" value="ECO:0007669"/>
    <property type="project" value="UniProtKB-KW"/>
</dbReference>
<dbReference type="OrthoDB" id="7179992at2759"/>
<evidence type="ECO:0000256" key="3">
    <source>
        <dbReference type="ARBA" id="ARBA00022606"/>
    </source>
</evidence>
<keyword evidence="9 10" id="KW-0807">Transducer</keyword>
<keyword evidence="11" id="KW-1185">Reference proteome</keyword>
<comment type="subcellular location">
    <subcellularLocation>
        <location evidence="1 10">Cell membrane</location>
        <topology evidence="1 10">Multi-pass membrane protein</topology>
    </subcellularLocation>
</comment>
<dbReference type="RefSeq" id="XP_011635390.1">
    <property type="nucleotide sequence ID" value="XM_011637088.1"/>
</dbReference>
<evidence type="ECO:0000256" key="10">
    <source>
        <dbReference type="RuleBase" id="RU351113"/>
    </source>
</evidence>
<feature type="transmembrane region" description="Helical" evidence="10">
    <location>
        <begin position="354"/>
        <end position="374"/>
    </location>
</feature>
<evidence type="ECO:0000256" key="6">
    <source>
        <dbReference type="ARBA" id="ARBA00022989"/>
    </source>
</evidence>
<comment type="caution">
    <text evidence="10">Lacks conserved residue(s) required for the propagation of feature annotation.</text>
</comment>
<keyword evidence="8 10" id="KW-0675">Receptor</keyword>
<feature type="transmembrane region" description="Helical" evidence="10">
    <location>
        <begin position="322"/>
        <end position="342"/>
    </location>
</feature>
<feature type="transmembrane region" description="Helical" evidence="10">
    <location>
        <begin position="208"/>
        <end position="231"/>
    </location>
</feature>
<dbReference type="Proteomes" id="UP000504615">
    <property type="component" value="Unplaced"/>
</dbReference>
<proteinExistence type="inferred from homology"/>
<name>A0A6I9W1A7_9HYME</name>
<evidence type="ECO:0000256" key="8">
    <source>
        <dbReference type="ARBA" id="ARBA00023170"/>
    </source>
</evidence>
<feature type="transmembrane region" description="Helical" evidence="10">
    <location>
        <begin position="259"/>
        <end position="283"/>
    </location>
</feature>
<sequence length="455" mass="51840">MAAVDIKAELDEVHGDSAPALKTVYFWINEFKRGRTSTKDETRSGHSVEITTPEMTEKIHRIVMEDSRLKVRDIAKIEDISIDKVHDKGINEIPILSVALLCAWPPSPNATKFEIIVFKIRWFTCYLSSILLLLPLLNSIYEYRDDPEILGKSVCLSCGCIQVTIKMMICATRYTQFQILYHEMETFCKQADEKTNVMLQRYVDKYKSIYGIYSLWCYLTAIGIICGPLFLPQEFPTYAKYPFSVEHPIKSIIYLHQSLVGLQASSGICIECSIAVLLFYSAARLDLLAQKMRNIKKENELNACIKLHDEILKYTCKVTNTVAPLVFTTIFTTAMAIIFGSLNMVTEQPITIKILYTIVAFSASLELFMCALPADNLMHTSTNICMGAYDSQWFQGNISMQKKIIQIIFRSQEPIVIRINAILPALSLRYYAGFLYTSCSYFTAVRMMVNENIKN</sequence>
<dbReference type="AlphaFoldDB" id="A0A6I9W1A7"/>
<evidence type="ECO:0000256" key="7">
    <source>
        <dbReference type="ARBA" id="ARBA00023136"/>
    </source>
</evidence>
<evidence type="ECO:0000256" key="4">
    <source>
        <dbReference type="ARBA" id="ARBA00022692"/>
    </source>
</evidence>
<keyword evidence="3 10" id="KW-0716">Sensory transduction</keyword>
<dbReference type="InterPro" id="IPR004117">
    <property type="entry name" value="7tm6_olfct_rcpt"/>
</dbReference>
<accession>A0A6I9W1A7</accession>
<dbReference type="Pfam" id="PF02949">
    <property type="entry name" value="7tm_6"/>
    <property type="match status" value="1"/>
</dbReference>
<evidence type="ECO:0000256" key="1">
    <source>
        <dbReference type="ARBA" id="ARBA00004651"/>
    </source>
</evidence>
<keyword evidence="2" id="KW-1003">Cell membrane</keyword>
<dbReference type="GO" id="GO:0005886">
    <property type="term" value="C:plasma membrane"/>
    <property type="evidence" value="ECO:0007669"/>
    <property type="project" value="UniProtKB-SubCell"/>
</dbReference>
<dbReference type="GO" id="GO:0004984">
    <property type="term" value="F:olfactory receptor activity"/>
    <property type="evidence" value="ECO:0007669"/>
    <property type="project" value="InterPro"/>
</dbReference>
<evidence type="ECO:0000256" key="5">
    <source>
        <dbReference type="ARBA" id="ARBA00022725"/>
    </source>
</evidence>
<reference evidence="12" key="1">
    <citation type="submission" date="2025-08" db="UniProtKB">
        <authorList>
            <consortium name="RefSeq"/>
        </authorList>
    </citation>
    <scope>IDENTIFICATION</scope>
</reference>
<evidence type="ECO:0000256" key="2">
    <source>
        <dbReference type="ARBA" id="ARBA00022475"/>
    </source>
</evidence>
<protein>
    <recommendedName>
        <fullName evidence="10">Odorant receptor</fullName>
    </recommendedName>
</protein>
<dbReference type="GeneID" id="105426026"/>
<dbReference type="GO" id="GO:0005549">
    <property type="term" value="F:odorant binding"/>
    <property type="evidence" value="ECO:0007669"/>
    <property type="project" value="InterPro"/>
</dbReference>
<gene>
    <name evidence="12" type="primary">LOC105426026</name>
</gene>
<keyword evidence="5 10" id="KW-0552">Olfaction</keyword>
<keyword evidence="7 10" id="KW-0472">Membrane</keyword>
<evidence type="ECO:0000256" key="9">
    <source>
        <dbReference type="ARBA" id="ARBA00023224"/>
    </source>
</evidence>
<evidence type="ECO:0000313" key="12">
    <source>
        <dbReference type="RefSeq" id="XP_011635390.1"/>
    </source>
</evidence>
<evidence type="ECO:0000313" key="11">
    <source>
        <dbReference type="Proteomes" id="UP000504615"/>
    </source>
</evidence>